<dbReference type="Proteomes" id="UP001183586">
    <property type="component" value="Unassembled WGS sequence"/>
</dbReference>
<dbReference type="EMBL" id="JAVREU010000001">
    <property type="protein sequence ID" value="MDT0386011.1"/>
    <property type="molecule type" value="Genomic_DNA"/>
</dbReference>
<name>A0ABU2P294_9ACTN</name>
<sequence>MPGRRGAEAKRCTVAQLAVAQPAIAWVAAQGEDIVPLVAARTRERLTVVSP</sequence>
<accession>A0ABU2P294</accession>
<proteinExistence type="predicted"/>
<organism evidence="1 2">
    <name type="scientific">Streptomyces dubilierae</name>
    <dbReference type="NCBI Taxonomy" id="3075533"/>
    <lineage>
        <taxon>Bacteria</taxon>
        <taxon>Bacillati</taxon>
        <taxon>Actinomycetota</taxon>
        <taxon>Actinomycetes</taxon>
        <taxon>Kitasatosporales</taxon>
        <taxon>Streptomycetaceae</taxon>
        <taxon>Streptomyces</taxon>
    </lineage>
</organism>
<evidence type="ECO:0000313" key="1">
    <source>
        <dbReference type="EMBL" id="MDT0386011.1"/>
    </source>
</evidence>
<dbReference type="RefSeq" id="WP_311679299.1">
    <property type="nucleotide sequence ID" value="NZ_JAVREU010000001.1"/>
</dbReference>
<evidence type="ECO:0000313" key="2">
    <source>
        <dbReference type="Proteomes" id="UP001183586"/>
    </source>
</evidence>
<gene>
    <name evidence="1" type="ORF">RM641_01055</name>
</gene>
<comment type="caution">
    <text evidence="1">The sequence shown here is derived from an EMBL/GenBank/DDBJ whole genome shotgun (WGS) entry which is preliminary data.</text>
</comment>
<reference evidence="2" key="1">
    <citation type="submission" date="2023-07" db="EMBL/GenBank/DDBJ databases">
        <title>30 novel species of actinomycetes from the DSMZ collection.</title>
        <authorList>
            <person name="Nouioui I."/>
        </authorList>
    </citation>
    <scope>NUCLEOTIDE SEQUENCE [LARGE SCALE GENOMIC DNA]</scope>
    <source>
        <strain evidence="2">DSM 41921</strain>
    </source>
</reference>
<protein>
    <submittedName>
        <fullName evidence="1">Uncharacterized protein</fullName>
    </submittedName>
</protein>
<keyword evidence="2" id="KW-1185">Reference proteome</keyword>